<evidence type="ECO:0000313" key="2">
    <source>
        <dbReference type="Proteomes" id="UP000193240"/>
    </source>
</evidence>
<accession>A0A1Y2LSR9</accession>
<keyword evidence="2" id="KW-1185">Reference proteome</keyword>
<dbReference type="EMBL" id="KZ107850">
    <property type="protein sequence ID" value="OSS46649.1"/>
    <property type="molecule type" value="Genomic_DNA"/>
</dbReference>
<organism evidence="1 2">
    <name type="scientific">Epicoccum nigrum</name>
    <name type="common">Soil fungus</name>
    <name type="synonym">Epicoccum purpurascens</name>
    <dbReference type="NCBI Taxonomy" id="105696"/>
    <lineage>
        <taxon>Eukaryota</taxon>
        <taxon>Fungi</taxon>
        <taxon>Dikarya</taxon>
        <taxon>Ascomycota</taxon>
        <taxon>Pezizomycotina</taxon>
        <taxon>Dothideomycetes</taxon>
        <taxon>Pleosporomycetidae</taxon>
        <taxon>Pleosporales</taxon>
        <taxon>Pleosporineae</taxon>
        <taxon>Didymellaceae</taxon>
        <taxon>Epicoccum</taxon>
    </lineage>
</organism>
<sequence>MYVPRTLLSSLFMYVPAYTSFTTLQSTTEWNDARREHDVFLQNHPEPLFSSLHLPLSIISTPLLPFPRSTTPFSSIESIPECPPTIPTPAYCTLHTEYISS</sequence>
<dbReference type="InParanoid" id="A0A1Y2LSR9"/>
<name>A0A1Y2LSR9_EPING</name>
<dbReference type="Proteomes" id="UP000193240">
    <property type="component" value="Unassembled WGS sequence"/>
</dbReference>
<reference evidence="1 2" key="1">
    <citation type="journal article" date="2017" name="Genome Announc.">
        <title>Genome sequence of the saprophytic ascomycete Epicoccum nigrum ICMP 19927 strain isolated from New Zealand.</title>
        <authorList>
            <person name="Fokin M."/>
            <person name="Fleetwood D."/>
            <person name="Weir B.S."/>
            <person name="Villas-Boas S.G."/>
        </authorList>
    </citation>
    <scope>NUCLEOTIDE SEQUENCE [LARGE SCALE GENOMIC DNA]</scope>
    <source>
        <strain evidence="1 2">ICMP 19927</strain>
    </source>
</reference>
<gene>
    <name evidence="1" type="ORF">B5807_08750</name>
</gene>
<evidence type="ECO:0000313" key="1">
    <source>
        <dbReference type="EMBL" id="OSS46649.1"/>
    </source>
</evidence>
<proteinExistence type="predicted"/>
<dbReference type="AlphaFoldDB" id="A0A1Y2LSR9"/>
<protein>
    <submittedName>
        <fullName evidence="1">Uncharacterized protein</fullName>
    </submittedName>
</protein>